<dbReference type="AlphaFoldDB" id="A0A0F8ZHJ0"/>
<feature type="transmembrane region" description="Helical" evidence="1">
    <location>
        <begin position="75"/>
        <end position="98"/>
    </location>
</feature>
<sequence length="159" mass="17949">MKTNYNSIHRKFNNWAWGSSIHEMDGNLCSYFWGTILAIVMSPFIALGKIVGFIIDHIHIDIEIPTISYDTTRKIYSAIGHTCLAGSLIGYILLVIYLGFPVLFFTGVVIGTIGGCILMIFGMGAIVDKYREAHPKKRKEKGPNMFLEWTKAKKNKKVF</sequence>
<proteinExistence type="predicted"/>
<feature type="transmembrane region" description="Helical" evidence="1">
    <location>
        <begin position="31"/>
        <end position="55"/>
    </location>
</feature>
<comment type="caution">
    <text evidence="2">The sequence shown here is derived from an EMBL/GenBank/DDBJ whole genome shotgun (WGS) entry which is preliminary data.</text>
</comment>
<protein>
    <submittedName>
        <fullName evidence="2">Uncharacterized protein</fullName>
    </submittedName>
</protein>
<accession>A0A0F8ZHJ0</accession>
<reference evidence="2" key="1">
    <citation type="journal article" date="2015" name="Nature">
        <title>Complex archaea that bridge the gap between prokaryotes and eukaryotes.</title>
        <authorList>
            <person name="Spang A."/>
            <person name="Saw J.H."/>
            <person name="Jorgensen S.L."/>
            <person name="Zaremba-Niedzwiedzka K."/>
            <person name="Martijn J."/>
            <person name="Lind A.E."/>
            <person name="van Eijk R."/>
            <person name="Schleper C."/>
            <person name="Guy L."/>
            <person name="Ettema T.J."/>
        </authorList>
    </citation>
    <scope>NUCLEOTIDE SEQUENCE</scope>
</reference>
<gene>
    <name evidence="2" type="ORF">LCGC14_2694770</name>
</gene>
<dbReference type="EMBL" id="LAZR01047853">
    <property type="protein sequence ID" value="KKK93253.1"/>
    <property type="molecule type" value="Genomic_DNA"/>
</dbReference>
<evidence type="ECO:0000313" key="2">
    <source>
        <dbReference type="EMBL" id="KKK93253.1"/>
    </source>
</evidence>
<feature type="transmembrane region" description="Helical" evidence="1">
    <location>
        <begin position="104"/>
        <end position="127"/>
    </location>
</feature>
<keyword evidence="1" id="KW-0812">Transmembrane</keyword>
<organism evidence="2">
    <name type="scientific">marine sediment metagenome</name>
    <dbReference type="NCBI Taxonomy" id="412755"/>
    <lineage>
        <taxon>unclassified sequences</taxon>
        <taxon>metagenomes</taxon>
        <taxon>ecological metagenomes</taxon>
    </lineage>
</organism>
<keyword evidence="1" id="KW-1133">Transmembrane helix</keyword>
<keyword evidence="1" id="KW-0472">Membrane</keyword>
<evidence type="ECO:0000256" key="1">
    <source>
        <dbReference type="SAM" id="Phobius"/>
    </source>
</evidence>
<name>A0A0F8ZHJ0_9ZZZZ</name>